<dbReference type="HOGENOM" id="CLU_952750_0_0_5"/>
<feature type="region of interest" description="Disordered" evidence="1">
    <location>
        <begin position="70"/>
        <end position="289"/>
    </location>
</feature>
<feature type="transmembrane region" description="Helical" evidence="2">
    <location>
        <begin position="32"/>
        <end position="54"/>
    </location>
</feature>
<evidence type="ECO:0000313" key="3">
    <source>
        <dbReference type="EMBL" id="EKS42771.1"/>
    </source>
</evidence>
<feature type="compositionally biased region" description="Basic and acidic residues" evidence="1">
    <location>
        <begin position="275"/>
        <end position="288"/>
    </location>
</feature>
<sequence>MIALLIGGTVVLCIGLLTVVFGIPIKEFSLGSTMILAGSGVSCAGLLLIGLYALGREIRALTRRLEAGLPAPSPAVLPRESLPREPLSSREPLSRDPMAEAEAAPAAVRPPRMPPEPQPVSRPRPPREDTLFTRDQPADAPRDEDDFGARDTHDRPTEPPAWEDHPVTRGRPAAPSAEPFDAPQPEPAPRQRRNIMFSSSRRDKSRDLQPREDGPADDALSGTAPVTEEPPRGGTETSASDPFDRAWPQPSRPRHEPRREAPGERTPPVAEDATEPARERFPLPRRADTSSVTIVKSGVVDSMAYSLYSDGSIEAQMPEGMVRFASIDELRAHLDQRN</sequence>
<dbReference type="Proteomes" id="UP000001095">
    <property type="component" value="Unassembled WGS sequence"/>
</dbReference>
<keyword evidence="2" id="KW-1133">Transmembrane helix</keyword>
<feature type="compositionally biased region" description="Basic and acidic residues" evidence="1">
    <location>
        <begin position="125"/>
        <end position="167"/>
    </location>
</feature>
<evidence type="ECO:0008006" key="5">
    <source>
        <dbReference type="Google" id="ProtNLM"/>
    </source>
</evidence>
<feature type="compositionally biased region" description="Pro residues" evidence="1">
    <location>
        <begin position="111"/>
        <end position="123"/>
    </location>
</feature>
<dbReference type="PATRIC" id="fig|883079.3.peg.327"/>
<dbReference type="EMBL" id="AGWY01000001">
    <property type="protein sequence ID" value="EKS42771.1"/>
    <property type="molecule type" value="Genomic_DNA"/>
</dbReference>
<protein>
    <recommendedName>
        <fullName evidence="5">DUF308 domain-containing protein</fullName>
    </recommendedName>
</protein>
<evidence type="ECO:0000256" key="1">
    <source>
        <dbReference type="SAM" id="MobiDB-lite"/>
    </source>
</evidence>
<feature type="compositionally biased region" description="Basic and acidic residues" evidence="1">
    <location>
        <begin position="200"/>
        <end position="214"/>
    </location>
</feature>
<reference evidence="3 4" key="1">
    <citation type="submission" date="2012-04" db="EMBL/GenBank/DDBJ databases">
        <title>The Genome Sequence of Afipia clevelandensis ATCC 49720.</title>
        <authorList>
            <consortium name="The Broad Institute Genome Sequencing Platform"/>
            <person name="Earl A."/>
            <person name="Ward D."/>
            <person name="Feldgarden M."/>
            <person name="Gevers D."/>
            <person name="Huys G."/>
            <person name="Walker B."/>
            <person name="Young S.K."/>
            <person name="Zeng Q."/>
            <person name="Gargeya S."/>
            <person name="Fitzgerald M."/>
            <person name="Haas B."/>
            <person name="Abouelleil A."/>
            <person name="Alvarado L."/>
            <person name="Arachchi H.M."/>
            <person name="Berlin A."/>
            <person name="Chapman S.B."/>
            <person name="Goldberg J."/>
            <person name="Griggs A."/>
            <person name="Gujja S."/>
            <person name="Hansen M."/>
            <person name="Howarth C."/>
            <person name="Imamovic A."/>
            <person name="Larimer J."/>
            <person name="McCowen C."/>
            <person name="Montmayeur A."/>
            <person name="Murphy C."/>
            <person name="Neiman D."/>
            <person name="Pearson M."/>
            <person name="Priest M."/>
            <person name="Roberts A."/>
            <person name="Saif S."/>
            <person name="Shea T."/>
            <person name="Sisk P."/>
            <person name="Sykes S."/>
            <person name="Wortman J."/>
            <person name="Nusbaum C."/>
            <person name="Birren B."/>
        </authorList>
    </citation>
    <scope>NUCLEOTIDE SEQUENCE [LARGE SCALE GENOMIC DNA]</scope>
    <source>
        <strain evidence="3 4">ATCC 49720</strain>
    </source>
</reference>
<evidence type="ECO:0000256" key="2">
    <source>
        <dbReference type="SAM" id="Phobius"/>
    </source>
</evidence>
<comment type="caution">
    <text evidence="3">The sequence shown here is derived from an EMBL/GenBank/DDBJ whole genome shotgun (WGS) entry which is preliminary data.</text>
</comment>
<feature type="compositionally biased region" description="Low complexity" evidence="1">
    <location>
        <begin position="100"/>
        <end position="110"/>
    </location>
</feature>
<keyword evidence="2" id="KW-0472">Membrane</keyword>
<dbReference type="OrthoDB" id="8456817at2"/>
<gene>
    <name evidence="3" type="ORF">HMPREF9696_00314</name>
</gene>
<dbReference type="AlphaFoldDB" id="K8PMG5"/>
<evidence type="ECO:0000313" key="4">
    <source>
        <dbReference type="Proteomes" id="UP000001095"/>
    </source>
</evidence>
<keyword evidence="2" id="KW-0812">Transmembrane</keyword>
<accession>K8PMG5</accession>
<keyword evidence="4" id="KW-1185">Reference proteome</keyword>
<feature type="compositionally biased region" description="Basic and acidic residues" evidence="1">
    <location>
        <begin position="253"/>
        <end position="263"/>
    </location>
</feature>
<organism evidence="3 4">
    <name type="scientific">Afipia clevelandensis ATCC 49720</name>
    <dbReference type="NCBI Taxonomy" id="883079"/>
    <lineage>
        <taxon>Bacteria</taxon>
        <taxon>Pseudomonadati</taxon>
        <taxon>Pseudomonadota</taxon>
        <taxon>Alphaproteobacteria</taxon>
        <taxon>Hyphomicrobiales</taxon>
        <taxon>Nitrobacteraceae</taxon>
        <taxon>Afipia</taxon>
    </lineage>
</organism>
<name>K8PMG5_9BRAD</name>
<proteinExistence type="predicted"/>